<dbReference type="Proteomes" id="UP001066276">
    <property type="component" value="Chromosome 1_1"/>
</dbReference>
<name>A0AAV7WKG5_PLEWA</name>
<gene>
    <name evidence="1" type="ORF">NDU88_000980</name>
</gene>
<evidence type="ECO:0008006" key="3">
    <source>
        <dbReference type="Google" id="ProtNLM"/>
    </source>
</evidence>
<proteinExistence type="predicted"/>
<protein>
    <recommendedName>
        <fullName evidence="3">Secreted protein</fullName>
    </recommendedName>
</protein>
<evidence type="ECO:0000313" key="1">
    <source>
        <dbReference type="EMBL" id="KAJ1213342.1"/>
    </source>
</evidence>
<reference evidence="1" key="1">
    <citation type="journal article" date="2022" name="bioRxiv">
        <title>Sequencing and chromosome-scale assembly of the giantPleurodeles waltlgenome.</title>
        <authorList>
            <person name="Brown T."/>
            <person name="Elewa A."/>
            <person name="Iarovenko S."/>
            <person name="Subramanian E."/>
            <person name="Araus A.J."/>
            <person name="Petzold A."/>
            <person name="Susuki M."/>
            <person name="Suzuki K.-i.T."/>
            <person name="Hayashi T."/>
            <person name="Toyoda A."/>
            <person name="Oliveira C."/>
            <person name="Osipova E."/>
            <person name="Leigh N.D."/>
            <person name="Simon A."/>
            <person name="Yun M.H."/>
        </authorList>
    </citation>
    <scope>NUCLEOTIDE SEQUENCE</scope>
    <source>
        <strain evidence="1">20211129_DDA</strain>
        <tissue evidence="1">Liver</tissue>
    </source>
</reference>
<organism evidence="1 2">
    <name type="scientific">Pleurodeles waltl</name>
    <name type="common">Iberian ribbed newt</name>
    <dbReference type="NCBI Taxonomy" id="8319"/>
    <lineage>
        <taxon>Eukaryota</taxon>
        <taxon>Metazoa</taxon>
        <taxon>Chordata</taxon>
        <taxon>Craniata</taxon>
        <taxon>Vertebrata</taxon>
        <taxon>Euteleostomi</taxon>
        <taxon>Amphibia</taxon>
        <taxon>Batrachia</taxon>
        <taxon>Caudata</taxon>
        <taxon>Salamandroidea</taxon>
        <taxon>Salamandridae</taxon>
        <taxon>Pleurodelinae</taxon>
        <taxon>Pleurodeles</taxon>
    </lineage>
</organism>
<keyword evidence="2" id="KW-1185">Reference proteome</keyword>
<dbReference type="AlphaFoldDB" id="A0AAV7WKG5"/>
<accession>A0AAV7WKG5</accession>
<evidence type="ECO:0000313" key="2">
    <source>
        <dbReference type="Proteomes" id="UP001066276"/>
    </source>
</evidence>
<dbReference type="EMBL" id="JANPWB010000001">
    <property type="protein sequence ID" value="KAJ1213342.1"/>
    <property type="molecule type" value="Genomic_DNA"/>
</dbReference>
<comment type="caution">
    <text evidence="1">The sequence shown here is derived from an EMBL/GenBank/DDBJ whole genome shotgun (WGS) entry which is preliminary data.</text>
</comment>
<sequence length="220" mass="24505">MAWAYFCWRGGGGLVTSTFPPTAGLAVCCGGRIFGGLPSAGQNDRGGFPRPRRDYGGFLTGVLVHVPVLPSKPSNIPRSREVLYQHCTSTAVLLHLLSLSWHAVNDPTQWELRREKRGWAERQDFAFPRTTLILADRALLLETPCSSFLMQLLHAPKTSSAHLPKVPLPTWRAGTTRRASRFHPVKRIPPPRHSLVREAVTAYFPSPVPSPLSLYFEFLQ</sequence>